<accession>A0A9P4SED8</accession>
<evidence type="ECO:0000313" key="2">
    <source>
        <dbReference type="EMBL" id="KAF2840894.1"/>
    </source>
</evidence>
<organism evidence="2 3">
    <name type="scientific">Patellaria atrata CBS 101060</name>
    <dbReference type="NCBI Taxonomy" id="1346257"/>
    <lineage>
        <taxon>Eukaryota</taxon>
        <taxon>Fungi</taxon>
        <taxon>Dikarya</taxon>
        <taxon>Ascomycota</taxon>
        <taxon>Pezizomycotina</taxon>
        <taxon>Dothideomycetes</taxon>
        <taxon>Dothideomycetes incertae sedis</taxon>
        <taxon>Patellariales</taxon>
        <taxon>Patellariaceae</taxon>
        <taxon>Patellaria</taxon>
    </lineage>
</organism>
<gene>
    <name evidence="2" type="ORF">M501DRAFT_1023243</name>
</gene>
<dbReference type="OrthoDB" id="5584028at2759"/>
<dbReference type="Proteomes" id="UP000799429">
    <property type="component" value="Unassembled WGS sequence"/>
</dbReference>
<dbReference type="AlphaFoldDB" id="A0A9P4SED8"/>
<sequence length="170" mass="18602">MPYPVRAVLSTSAGFFCGVVLGMTQGGLMAGLRYRAENAHRLPKSQTGWFLYHKTKNYHVALGAVREGALMGIKVGIWTLLFFTIEEAVDRLREGLGEKDAVNTVCAGLGSAGAFSLWNKFPLPTAARTARIGLLAGIGFGFIQDVLYLARGNRLWYVDLVNYRPAHNPI</sequence>
<keyword evidence="3" id="KW-1185">Reference proteome</keyword>
<dbReference type="PANTHER" id="PTHR37852:SF1">
    <property type="entry name" value="HIG1 DOMAIN-CONTAINING PROTEIN"/>
    <property type="match status" value="1"/>
</dbReference>
<keyword evidence="1" id="KW-0472">Membrane</keyword>
<keyword evidence="1" id="KW-0812">Transmembrane</keyword>
<protein>
    <submittedName>
        <fullName evidence="2">Uncharacterized protein</fullName>
    </submittedName>
</protein>
<evidence type="ECO:0000256" key="1">
    <source>
        <dbReference type="SAM" id="Phobius"/>
    </source>
</evidence>
<reference evidence="2" key="1">
    <citation type="journal article" date="2020" name="Stud. Mycol.">
        <title>101 Dothideomycetes genomes: a test case for predicting lifestyles and emergence of pathogens.</title>
        <authorList>
            <person name="Haridas S."/>
            <person name="Albert R."/>
            <person name="Binder M."/>
            <person name="Bloem J."/>
            <person name="Labutti K."/>
            <person name="Salamov A."/>
            <person name="Andreopoulos B."/>
            <person name="Baker S."/>
            <person name="Barry K."/>
            <person name="Bills G."/>
            <person name="Bluhm B."/>
            <person name="Cannon C."/>
            <person name="Castanera R."/>
            <person name="Culley D."/>
            <person name="Daum C."/>
            <person name="Ezra D."/>
            <person name="Gonzalez J."/>
            <person name="Henrissat B."/>
            <person name="Kuo A."/>
            <person name="Liang C."/>
            <person name="Lipzen A."/>
            <person name="Lutzoni F."/>
            <person name="Magnuson J."/>
            <person name="Mondo S."/>
            <person name="Nolan M."/>
            <person name="Ohm R."/>
            <person name="Pangilinan J."/>
            <person name="Park H.-J."/>
            <person name="Ramirez L."/>
            <person name="Alfaro M."/>
            <person name="Sun H."/>
            <person name="Tritt A."/>
            <person name="Yoshinaga Y."/>
            <person name="Zwiers L.-H."/>
            <person name="Turgeon B."/>
            <person name="Goodwin S."/>
            <person name="Spatafora J."/>
            <person name="Crous P."/>
            <person name="Grigoriev I."/>
        </authorList>
    </citation>
    <scope>NUCLEOTIDE SEQUENCE</scope>
    <source>
        <strain evidence="2">CBS 101060</strain>
    </source>
</reference>
<feature type="transmembrane region" description="Helical" evidence="1">
    <location>
        <begin position="12"/>
        <end position="32"/>
    </location>
</feature>
<comment type="caution">
    <text evidence="2">The sequence shown here is derived from an EMBL/GenBank/DDBJ whole genome shotgun (WGS) entry which is preliminary data.</text>
</comment>
<proteinExistence type="predicted"/>
<keyword evidence="1" id="KW-1133">Transmembrane helix</keyword>
<evidence type="ECO:0000313" key="3">
    <source>
        <dbReference type="Proteomes" id="UP000799429"/>
    </source>
</evidence>
<dbReference type="Pfam" id="PF02466">
    <property type="entry name" value="Tim17"/>
    <property type="match status" value="1"/>
</dbReference>
<dbReference type="EMBL" id="MU006092">
    <property type="protein sequence ID" value="KAF2840894.1"/>
    <property type="molecule type" value="Genomic_DNA"/>
</dbReference>
<dbReference type="PANTHER" id="PTHR37852">
    <property type="entry name" value="YALI0B21208P"/>
    <property type="match status" value="1"/>
</dbReference>
<name>A0A9P4SED8_9PEZI</name>